<dbReference type="FunFam" id="1.10.132.60:FF:000007">
    <property type="entry name" value="DNA polymerase"/>
    <property type="match status" value="1"/>
</dbReference>
<dbReference type="Pfam" id="PF14260">
    <property type="entry name" value="zf-C4pol"/>
    <property type="match status" value="1"/>
</dbReference>
<dbReference type="PRINTS" id="PR00106">
    <property type="entry name" value="DNAPOLB"/>
</dbReference>
<dbReference type="InterPro" id="IPR042087">
    <property type="entry name" value="DNA_pol_B_thumb"/>
</dbReference>
<feature type="region of interest" description="Disordered" evidence="22">
    <location>
        <begin position="385"/>
        <end position="408"/>
    </location>
</feature>
<proteinExistence type="inferred from homology"/>
<dbReference type="GO" id="GO:0042276">
    <property type="term" value="P:error-prone translesion synthesis"/>
    <property type="evidence" value="ECO:0000318"/>
    <property type="project" value="GO_Central"/>
</dbReference>
<keyword evidence="8" id="KW-0548">Nucleotidyltransferase</keyword>
<comment type="cofactor">
    <cofactor evidence="1">
        <name>[4Fe-4S] cluster</name>
        <dbReference type="ChEBI" id="CHEBI:49883"/>
    </cofactor>
</comment>
<comment type="subcellular location">
    <subcellularLocation>
        <location evidence="2">Nucleus</location>
    </subcellularLocation>
</comment>
<dbReference type="GO" id="GO:0003887">
    <property type="term" value="F:DNA-directed DNA polymerase activity"/>
    <property type="evidence" value="ECO:0000318"/>
    <property type="project" value="GO_Central"/>
</dbReference>
<feature type="compositionally biased region" description="Basic and acidic residues" evidence="22">
    <location>
        <begin position="640"/>
        <end position="651"/>
    </location>
</feature>
<evidence type="ECO:0000256" key="14">
    <source>
        <dbReference type="ARBA" id="ARBA00022932"/>
    </source>
</evidence>
<evidence type="ECO:0000259" key="25">
    <source>
        <dbReference type="Pfam" id="PF14260"/>
    </source>
</evidence>
<evidence type="ECO:0000313" key="28">
    <source>
        <dbReference type="EMBL" id="ERN16936.1"/>
    </source>
</evidence>
<dbReference type="Pfam" id="PF24055">
    <property type="entry name" value="POL3_N"/>
    <property type="match status" value="1"/>
</dbReference>
<dbReference type="InterPro" id="IPR043502">
    <property type="entry name" value="DNA/RNA_pol_sf"/>
</dbReference>
<evidence type="ECO:0000313" key="29">
    <source>
        <dbReference type="Proteomes" id="UP000017836"/>
    </source>
</evidence>
<dbReference type="Gene3D" id="1.10.132.60">
    <property type="entry name" value="DNA polymerase family B, C-terminal domain"/>
    <property type="match status" value="1"/>
</dbReference>
<dbReference type="HOGENOM" id="CLU_000203_3_0_1"/>
<evidence type="ECO:0000259" key="27">
    <source>
        <dbReference type="Pfam" id="PF24065"/>
    </source>
</evidence>
<keyword evidence="7" id="KW-0808">Transferase</keyword>
<evidence type="ECO:0000259" key="23">
    <source>
        <dbReference type="Pfam" id="PF00136"/>
    </source>
</evidence>
<dbReference type="Pfam" id="PF00136">
    <property type="entry name" value="DNA_pol_B"/>
    <property type="match status" value="1"/>
</dbReference>
<feature type="domain" description="C4-type zinc-finger of DNA polymerase delta" evidence="25">
    <location>
        <begin position="1946"/>
        <end position="2019"/>
    </location>
</feature>
<keyword evidence="10" id="KW-0479">Metal-binding</keyword>
<keyword evidence="17" id="KW-0238">DNA-binding</keyword>
<feature type="compositionally biased region" description="Basic and acidic residues" evidence="22">
    <location>
        <begin position="421"/>
        <end position="436"/>
    </location>
</feature>
<dbReference type="Gene3D" id="1.10.287.690">
    <property type="entry name" value="Helix hairpin bin"/>
    <property type="match status" value="1"/>
</dbReference>
<evidence type="ECO:0000256" key="3">
    <source>
        <dbReference type="ARBA" id="ARBA00005755"/>
    </source>
</evidence>
<keyword evidence="6" id="KW-0004">4Fe-4S</keyword>
<dbReference type="STRING" id="13333.U5CUE8"/>
<evidence type="ECO:0000256" key="6">
    <source>
        <dbReference type="ARBA" id="ARBA00022485"/>
    </source>
</evidence>
<dbReference type="GO" id="GO:0016035">
    <property type="term" value="C:zeta DNA polymerase complex"/>
    <property type="evidence" value="ECO:0000318"/>
    <property type="project" value="GO_Central"/>
</dbReference>
<dbReference type="Gene3D" id="3.30.420.10">
    <property type="entry name" value="Ribonuclease H-like superfamily/Ribonuclease H"/>
    <property type="match status" value="1"/>
</dbReference>
<dbReference type="Pfam" id="PF03104">
    <property type="entry name" value="DNA_pol_B_exo1"/>
    <property type="match status" value="1"/>
</dbReference>
<evidence type="ECO:0000256" key="9">
    <source>
        <dbReference type="ARBA" id="ARBA00022705"/>
    </source>
</evidence>
<keyword evidence="14" id="KW-0239">DNA-directed DNA polymerase</keyword>
<dbReference type="GO" id="GO:0000724">
    <property type="term" value="P:double-strand break repair via homologous recombination"/>
    <property type="evidence" value="ECO:0000318"/>
    <property type="project" value="GO_Central"/>
</dbReference>
<feature type="domain" description="DNA-directed DNA polymerase family B multifunctional" evidence="23">
    <location>
        <begin position="1443"/>
        <end position="1890"/>
    </location>
</feature>
<dbReference type="PANTHER" id="PTHR45812:SF1">
    <property type="entry name" value="DNA POLYMERASE ZETA CATALYTIC SUBUNIT"/>
    <property type="match status" value="1"/>
</dbReference>
<keyword evidence="29" id="KW-1185">Reference proteome</keyword>
<feature type="compositionally biased region" description="Polar residues" evidence="22">
    <location>
        <begin position="1082"/>
        <end position="1094"/>
    </location>
</feature>
<dbReference type="InterPro" id="IPR036397">
    <property type="entry name" value="RNaseH_sf"/>
</dbReference>
<dbReference type="EMBL" id="KI392405">
    <property type="protein sequence ID" value="ERN16936.1"/>
    <property type="molecule type" value="Genomic_DNA"/>
</dbReference>
<evidence type="ECO:0000256" key="5">
    <source>
        <dbReference type="ARBA" id="ARBA00021589"/>
    </source>
</evidence>
<evidence type="ECO:0000256" key="16">
    <source>
        <dbReference type="ARBA" id="ARBA00023014"/>
    </source>
</evidence>
<dbReference type="SUPFAM" id="SSF53098">
    <property type="entry name" value="Ribonuclease H-like"/>
    <property type="match status" value="1"/>
</dbReference>
<dbReference type="InterPro" id="IPR056447">
    <property type="entry name" value="REV3_N"/>
</dbReference>
<dbReference type="CDD" id="cd05778">
    <property type="entry name" value="DNA_polB_zeta_exo"/>
    <property type="match status" value="1"/>
</dbReference>
<evidence type="ECO:0000259" key="26">
    <source>
        <dbReference type="Pfam" id="PF24055"/>
    </source>
</evidence>
<evidence type="ECO:0000256" key="11">
    <source>
        <dbReference type="ARBA" id="ARBA00022763"/>
    </source>
</evidence>
<comment type="similarity">
    <text evidence="3">Belongs to the DNA polymerase type-B family.</text>
</comment>
<evidence type="ECO:0000256" key="1">
    <source>
        <dbReference type="ARBA" id="ARBA00001966"/>
    </source>
</evidence>
<dbReference type="Gene3D" id="3.30.342.10">
    <property type="entry name" value="DNA Polymerase, chain B, domain 1"/>
    <property type="match status" value="1"/>
</dbReference>
<feature type="compositionally biased region" description="Polar residues" evidence="22">
    <location>
        <begin position="576"/>
        <end position="587"/>
    </location>
</feature>
<dbReference type="InterPro" id="IPR006134">
    <property type="entry name" value="DNA-dir_DNA_pol_B_multi_dom"/>
</dbReference>
<reference evidence="29" key="1">
    <citation type="journal article" date="2013" name="Science">
        <title>The Amborella genome and the evolution of flowering plants.</title>
        <authorList>
            <consortium name="Amborella Genome Project"/>
        </authorList>
    </citation>
    <scope>NUCLEOTIDE SEQUENCE [LARGE SCALE GENOMIC DNA]</scope>
</reference>
<evidence type="ECO:0000256" key="13">
    <source>
        <dbReference type="ARBA" id="ARBA00022833"/>
    </source>
</evidence>
<keyword evidence="12" id="KW-0863">Zinc-finger</keyword>
<evidence type="ECO:0000256" key="20">
    <source>
        <dbReference type="ARBA" id="ARBA00049244"/>
    </source>
</evidence>
<organism evidence="28 29">
    <name type="scientific">Amborella trichopoda</name>
    <dbReference type="NCBI Taxonomy" id="13333"/>
    <lineage>
        <taxon>Eukaryota</taxon>
        <taxon>Viridiplantae</taxon>
        <taxon>Streptophyta</taxon>
        <taxon>Embryophyta</taxon>
        <taxon>Tracheophyta</taxon>
        <taxon>Spermatophyta</taxon>
        <taxon>Magnoliopsida</taxon>
        <taxon>Amborellales</taxon>
        <taxon>Amborellaceae</taxon>
        <taxon>Amborella</taxon>
    </lineage>
</organism>
<evidence type="ECO:0000256" key="2">
    <source>
        <dbReference type="ARBA" id="ARBA00004123"/>
    </source>
</evidence>
<dbReference type="GO" id="GO:0006260">
    <property type="term" value="P:DNA replication"/>
    <property type="evidence" value="ECO:0007669"/>
    <property type="project" value="UniProtKB-KW"/>
</dbReference>
<feature type="domain" description="DNA polymerase delta/zeta catalytic subunit N-terminal" evidence="26">
    <location>
        <begin position="87"/>
        <end position="167"/>
    </location>
</feature>
<evidence type="ECO:0000256" key="21">
    <source>
        <dbReference type="ARBA" id="ARBA00066055"/>
    </source>
</evidence>
<dbReference type="PROSITE" id="PS00116">
    <property type="entry name" value="DNA_POLYMERASE_B"/>
    <property type="match status" value="1"/>
</dbReference>
<evidence type="ECO:0000256" key="4">
    <source>
        <dbReference type="ARBA" id="ARBA00012417"/>
    </source>
</evidence>
<dbReference type="GO" id="GO:0005634">
    <property type="term" value="C:nucleus"/>
    <property type="evidence" value="ECO:0000318"/>
    <property type="project" value="GO_Central"/>
</dbReference>
<dbReference type="GO" id="GO:0008270">
    <property type="term" value="F:zinc ion binding"/>
    <property type="evidence" value="ECO:0007669"/>
    <property type="project" value="UniProtKB-KW"/>
</dbReference>
<evidence type="ECO:0000256" key="19">
    <source>
        <dbReference type="ARBA" id="ARBA00023242"/>
    </source>
</evidence>
<comment type="catalytic activity">
    <reaction evidence="20">
        <text>DNA(n) + a 2'-deoxyribonucleoside 5'-triphosphate = DNA(n+1) + diphosphate</text>
        <dbReference type="Rhea" id="RHEA:22508"/>
        <dbReference type="Rhea" id="RHEA-COMP:17339"/>
        <dbReference type="Rhea" id="RHEA-COMP:17340"/>
        <dbReference type="ChEBI" id="CHEBI:33019"/>
        <dbReference type="ChEBI" id="CHEBI:61560"/>
        <dbReference type="ChEBI" id="CHEBI:173112"/>
        <dbReference type="EC" id="2.7.7.7"/>
    </reaction>
</comment>
<feature type="region of interest" description="Disordered" evidence="22">
    <location>
        <begin position="421"/>
        <end position="444"/>
    </location>
</feature>
<dbReference type="GO" id="GO:0000166">
    <property type="term" value="F:nucleotide binding"/>
    <property type="evidence" value="ECO:0007669"/>
    <property type="project" value="InterPro"/>
</dbReference>
<dbReference type="InterPro" id="IPR006172">
    <property type="entry name" value="DNA-dir_DNA_pol_B"/>
</dbReference>
<name>U5CUE8_AMBTC</name>
<evidence type="ECO:0000259" key="24">
    <source>
        <dbReference type="Pfam" id="PF03104"/>
    </source>
</evidence>
<dbReference type="EC" id="2.7.7.7" evidence="4"/>
<feature type="domain" description="DNA polymerase zeta catalytic subunit N-terminal" evidence="27">
    <location>
        <begin position="33"/>
        <end position="86"/>
    </location>
</feature>
<dbReference type="SMART" id="SM00486">
    <property type="entry name" value="POLBc"/>
    <property type="match status" value="1"/>
</dbReference>
<feature type="domain" description="DNA-directed DNA polymerase family B exonuclease" evidence="24">
    <location>
        <begin position="1180"/>
        <end position="1342"/>
    </location>
</feature>
<comment type="subunit">
    <text evidence="21">Forms DNA polymerase zeta with REV7.</text>
</comment>
<dbReference type="GO" id="GO:0051539">
    <property type="term" value="F:4 iron, 4 sulfur cluster binding"/>
    <property type="evidence" value="ECO:0007669"/>
    <property type="project" value="UniProtKB-KW"/>
</dbReference>
<keyword evidence="13" id="KW-0862">Zinc</keyword>
<evidence type="ECO:0000256" key="8">
    <source>
        <dbReference type="ARBA" id="ARBA00022695"/>
    </source>
</evidence>
<dbReference type="FunFam" id="1.10.287.690:FF:000002">
    <property type="entry name" value="DNA polymerase zeta"/>
    <property type="match status" value="1"/>
</dbReference>
<dbReference type="InterPro" id="IPR023211">
    <property type="entry name" value="DNA_pol_palm_dom_sf"/>
</dbReference>
<dbReference type="Pfam" id="PF24065">
    <property type="entry name" value="REV3_N"/>
    <property type="match status" value="1"/>
</dbReference>
<accession>U5CUE8</accession>
<feature type="region of interest" description="Disordered" evidence="22">
    <location>
        <begin position="1078"/>
        <end position="1106"/>
    </location>
</feature>
<evidence type="ECO:0000256" key="10">
    <source>
        <dbReference type="ARBA" id="ARBA00022723"/>
    </source>
</evidence>
<dbReference type="Gramene" id="ERN16936">
    <property type="protein sequence ID" value="ERN16936"/>
    <property type="gene ID" value="AMTR_s00057p00185570"/>
</dbReference>
<dbReference type="FunFam" id="3.30.342.10:FF:000014">
    <property type="entry name" value="DNA polymerase"/>
    <property type="match status" value="1"/>
</dbReference>
<protein>
    <recommendedName>
        <fullName evidence="5">DNA polymerase zeta catalytic subunit</fullName>
        <ecNumber evidence="4">2.7.7.7</ecNumber>
    </recommendedName>
</protein>
<feature type="region of interest" description="Disordered" evidence="22">
    <location>
        <begin position="576"/>
        <end position="624"/>
    </location>
</feature>
<evidence type="ECO:0000256" key="12">
    <source>
        <dbReference type="ARBA" id="ARBA00022771"/>
    </source>
</evidence>
<keyword evidence="19" id="KW-0539">Nucleus</keyword>
<keyword evidence="18" id="KW-0234">DNA repair</keyword>
<evidence type="ECO:0000256" key="7">
    <source>
        <dbReference type="ARBA" id="ARBA00022679"/>
    </source>
</evidence>
<keyword evidence="11" id="KW-0227">DNA damage</keyword>
<keyword evidence="16" id="KW-0411">Iron-sulfur</keyword>
<evidence type="ECO:0000256" key="22">
    <source>
        <dbReference type="SAM" id="MobiDB-lite"/>
    </source>
</evidence>
<dbReference type="OMA" id="CYSELRG"/>
<dbReference type="InterPro" id="IPR012337">
    <property type="entry name" value="RNaseH-like_sf"/>
</dbReference>
<feature type="region of interest" description="Disordered" evidence="22">
    <location>
        <begin position="640"/>
        <end position="666"/>
    </location>
</feature>
<dbReference type="GO" id="GO:0003677">
    <property type="term" value="F:DNA binding"/>
    <property type="evidence" value="ECO:0007669"/>
    <property type="project" value="UniProtKB-KW"/>
</dbReference>
<dbReference type="InterPro" id="IPR030559">
    <property type="entry name" value="PolZ_Rev3"/>
</dbReference>
<dbReference type="eggNOG" id="KOG0968">
    <property type="taxonomic scope" value="Eukaryota"/>
</dbReference>
<dbReference type="CDD" id="cd05534">
    <property type="entry name" value="POLBc_zeta"/>
    <property type="match status" value="1"/>
</dbReference>
<dbReference type="PANTHER" id="PTHR45812">
    <property type="entry name" value="DNA POLYMERASE ZETA CATALYTIC SUBUNIT"/>
    <property type="match status" value="1"/>
</dbReference>
<dbReference type="Proteomes" id="UP000017836">
    <property type="component" value="Unassembled WGS sequence"/>
</dbReference>
<evidence type="ECO:0000256" key="18">
    <source>
        <dbReference type="ARBA" id="ARBA00023204"/>
    </source>
</evidence>
<dbReference type="Gene3D" id="3.90.1600.10">
    <property type="entry name" value="Palm domain of DNA polymerase"/>
    <property type="match status" value="1"/>
</dbReference>
<evidence type="ECO:0000256" key="15">
    <source>
        <dbReference type="ARBA" id="ARBA00023004"/>
    </source>
</evidence>
<dbReference type="InterPro" id="IPR017964">
    <property type="entry name" value="DNA-dir_DNA_pol_B_CS"/>
</dbReference>
<sequence>MLGVTILYKFPFSVAVRKTQIEMAKEPGSSNVFSVRIVSLDYYTAPPIPEVDICYNNFLGQEVAEVPVIRVYGSTLAGQKTCLHVHQVFPYLYIPYDDDLSQAPQEGLAYTRLLASAIEKALKFGGSVGSKRQHVHSCSLVRAKRFYGHYSSEELFIKIYLYYPHEVARVASLLLGGAILNRSFQPHESHIPFLLQFMVDYNLYGMGHLHLCKVKLRHPLPQMPTQRSNKYCDFLKLKSHEATSVSSTFEAEVGSSPLCTQPFIWISSTVPGSWLWPSPAAEQDSSTPGFQHIKRQSTCELEGDAIVHEILNQEHLLYTSLSQTRSEVRMVQSLVPIWEEEYARSGMHDTVGISDLSKPLPADVLKSLLPSLVFEDPLSNLYTRVQNPEISQGSPSRTDQKLEPCIQPSSELKEHLVDSCRSQAERLKDQDSKNSKDSILLPSPVGVGSSSLPVKDDTLDKVVFGDKDFPSSQLTGVQDSKVVDVEDLGLLQWLASSQALEDLSTDDELIHETILSPLLPNTALEKVLEKAHTDYESESQKECQDILDSVDIQKFEDLNQQALNSDCQNHSKTLRNTIPQIDGSSDDQPLHSRSGCPSKAPNESGTRRNAEGDSSAGVAGATKNHPKWCPLPFSPDGNVHEKLHSPCDQDNHTGSSSGSEAGKPCDPSLYSKYTKDLDFKPGRKLTECSMRDLMRRKRNSRSEPSELYNSRSFKRMVSGEGPNEEKFLSLAESVDAGNCNWANEKVVAKSPCLNQSIVIPEQSKDADTSHTKLGSNVTELYPVNHILPRYMPLPFSALGGSKRQVEDTREGLIGQSYGPVVPAKAAETDSLDCISGKTQEGCIDKADKFGSSFHIDVNAPLGKYVLPGKHGEEKSHEEFIVRTFNCKPPTVNCIKRQHRVNCDVPSLHCLDLDEMPDGISDDPLACSSVLPKDGKGHVDSLLPYFIVDVDGPKEVSRISNMDVDVFGVNRALDTIVGLPVYYQNDGSVLFLLTPALSPPSLAHVHHWLLQVKDQNVKVEDVGTSREKFTTVMEVLEATSPMNMTDLSLGKNNSHPNRLTASDAKEIPNACASHLECPHKSYSEMSPDTSKSSKPSHLPDQLSEEHHEKPLAQHVECQTNVNNMNLAFKEAHKKEKHVDIWQEVSQISGPSAKSKLTPLSQIGFRDPARFGAGQQLTLFSVEVLAESRGDLRPDPRYDPINVIVIVIQEDVDQGVQVHVILWDKHGKSCTRNLDKLSGGNLVVTTEEKDLFNYFMKLVYSFDPDIIMGWEVQSSSLGFLAERAANLGIPLLKHISRTPMVETKNLMGESEDLKSNTSDILLQDDFPTDAVVLEDAIISDEWGRTHTSGVHVGGRIVLNLWRIMRNELRLGMHTLEAVAEAVLRRKVPSFPWRILSSWFSSDCGGARSHCIEHLTDRAKLNLEIMDQLDMINRTAELARVFGIDFFSVLSRGSQYRVESMLLRLAHTQNYLVISPSKQQVALQPAMECLPLVMEPESGFCADPVVVLDFQSLYPSMLIAYNLCYCTCLGNVTPAKANVLGVSSFTPEASILSHLKDQILLTPNGVMYVPKKIRKGVLPCLLEEILLTRIMVKQAMKKLTTSQKVLHKIFNARQLALKLIANVTYGYTAAGFSGRMPCAEIADSIVQCGRRTLEEAICFVNAHKHWNARVVYGDTDSMFVLLKGRSREEAFEIGQEIASAITAQNPYPVTLKMEKVYHPCFLLTKKRYVGYSYGRPEQETPTFGAKGIETVRRDACPAVAKTLERSLRIFFETQDIFNVRLYLERQWIKILSGKVSLQDFIFCKEVRLGTYSSRASSLPPAAIVATKAMRADPRAEPHYGERVPYVVVHGEPGARLIDLVVDPLDILEIGSPYRVNDLYYINKQIIPALQRIFGLLGVDLRLWFSQMARPVRPTLAKRPGAFLDNENGVQTRAQTSRTRIDFYYASRHCALCGEVVQALADLCDKCSKKGAVVVAAMVGRTSKLEREIHHLSAICRHCGGGDWVVKSGEKCTSLSCPVFYERRKVQKEFQALSSVATQMGFYPRCMAEWF</sequence>
<keyword evidence="9" id="KW-0235">DNA replication</keyword>
<evidence type="ECO:0000256" key="17">
    <source>
        <dbReference type="ARBA" id="ARBA00023125"/>
    </source>
</evidence>
<dbReference type="InterPro" id="IPR025687">
    <property type="entry name" value="Znf-C4pol"/>
</dbReference>
<keyword evidence="15" id="KW-0408">Iron</keyword>
<dbReference type="InterPro" id="IPR056435">
    <property type="entry name" value="DPOD/Z_N"/>
</dbReference>
<gene>
    <name evidence="28" type="ORF">AMTR_s00057p00185570</name>
</gene>
<dbReference type="InterPro" id="IPR006133">
    <property type="entry name" value="DNA-dir_DNA_pol_B_exonuc"/>
</dbReference>
<dbReference type="SUPFAM" id="SSF56672">
    <property type="entry name" value="DNA/RNA polymerases"/>
    <property type="match status" value="1"/>
</dbReference>
<feature type="compositionally biased region" description="Polar residues" evidence="22">
    <location>
        <begin position="385"/>
        <end position="397"/>
    </location>
</feature>